<reference evidence="1 2" key="1">
    <citation type="submission" date="2024-08" db="EMBL/GenBank/DDBJ databases">
        <title>Insights into the chromosomal genome structure of Flemingia macrophylla.</title>
        <authorList>
            <person name="Ding Y."/>
            <person name="Zhao Y."/>
            <person name="Bi W."/>
            <person name="Wu M."/>
            <person name="Zhao G."/>
            <person name="Gong Y."/>
            <person name="Li W."/>
            <person name="Zhang P."/>
        </authorList>
    </citation>
    <scope>NUCLEOTIDE SEQUENCE [LARGE SCALE GENOMIC DNA]</scope>
    <source>
        <strain evidence="1">DYQJB</strain>
        <tissue evidence="1">Leaf</tissue>
    </source>
</reference>
<dbReference type="Proteomes" id="UP001603857">
    <property type="component" value="Unassembled WGS sequence"/>
</dbReference>
<gene>
    <name evidence="1" type="ORF">Fmac_028835</name>
</gene>
<protein>
    <submittedName>
        <fullName evidence="1">Uncharacterized protein</fullName>
    </submittedName>
</protein>
<dbReference type="AlphaFoldDB" id="A0ABD1L8Q7"/>
<sequence length="76" mass="8939">MSVFVDGLATLQIRGSFRPFERSLYGCWWFEELDTKSINLSVFLELCQEQDNVESHAIEDHNTRMRSIEEEVGRIE</sequence>
<dbReference type="EMBL" id="JBGMDY010000010">
    <property type="protein sequence ID" value="KAL2319866.1"/>
    <property type="molecule type" value="Genomic_DNA"/>
</dbReference>
<accession>A0ABD1L8Q7</accession>
<evidence type="ECO:0000313" key="1">
    <source>
        <dbReference type="EMBL" id="KAL2319866.1"/>
    </source>
</evidence>
<evidence type="ECO:0000313" key="2">
    <source>
        <dbReference type="Proteomes" id="UP001603857"/>
    </source>
</evidence>
<name>A0ABD1L8Q7_9FABA</name>
<comment type="caution">
    <text evidence="1">The sequence shown here is derived from an EMBL/GenBank/DDBJ whole genome shotgun (WGS) entry which is preliminary data.</text>
</comment>
<keyword evidence="2" id="KW-1185">Reference proteome</keyword>
<organism evidence="1 2">
    <name type="scientific">Flemingia macrophylla</name>
    <dbReference type="NCBI Taxonomy" id="520843"/>
    <lineage>
        <taxon>Eukaryota</taxon>
        <taxon>Viridiplantae</taxon>
        <taxon>Streptophyta</taxon>
        <taxon>Embryophyta</taxon>
        <taxon>Tracheophyta</taxon>
        <taxon>Spermatophyta</taxon>
        <taxon>Magnoliopsida</taxon>
        <taxon>eudicotyledons</taxon>
        <taxon>Gunneridae</taxon>
        <taxon>Pentapetalae</taxon>
        <taxon>rosids</taxon>
        <taxon>fabids</taxon>
        <taxon>Fabales</taxon>
        <taxon>Fabaceae</taxon>
        <taxon>Papilionoideae</taxon>
        <taxon>50 kb inversion clade</taxon>
        <taxon>NPAAA clade</taxon>
        <taxon>indigoferoid/millettioid clade</taxon>
        <taxon>Phaseoleae</taxon>
        <taxon>Flemingia</taxon>
    </lineage>
</organism>
<proteinExistence type="predicted"/>